<dbReference type="AlphaFoldDB" id="A0A1S8CVE4"/>
<keyword evidence="1" id="KW-0472">Membrane</keyword>
<keyword evidence="1" id="KW-0812">Transmembrane</keyword>
<evidence type="ECO:0000313" key="2">
    <source>
        <dbReference type="EMBL" id="ONG41291.1"/>
    </source>
</evidence>
<dbReference type="Proteomes" id="UP000192132">
    <property type="component" value="Unassembled WGS sequence"/>
</dbReference>
<reference evidence="2 3" key="1">
    <citation type="submission" date="2016-10" db="EMBL/GenBank/DDBJ databases">
        <title>Draft Genome sequence of Alkanindiges sp. strain H1.</title>
        <authorList>
            <person name="Subhash Y."/>
            <person name="Lee S."/>
        </authorList>
    </citation>
    <scope>NUCLEOTIDE SEQUENCE [LARGE SCALE GENOMIC DNA]</scope>
    <source>
        <strain evidence="2 3">H1</strain>
    </source>
</reference>
<keyword evidence="3" id="KW-1185">Reference proteome</keyword>
<comment type="caution">
    <text evidence="2">The sequence shown here is derived from an EMBL/GenBank/DDBJ whole genome shotgun (WGS) entry which is preliminary data.</text>
</comment>
<dbReference type="RefSeq" id="WP_076877668.1">
    <property type="nucleotide sequence ID" value="NZ_MLCN01000013.1"/>
</dbReference>
<feature type="transmembrane region" description="Helical" evidence="1">
    <location>
        <begin position="32"/>
        <end position="50"/>
    </location>
</feature>
<accession>A0A1S8CVE4</accession>
<sequence>MSLEDSALVSAANARAQHQLAMLQYVGSGQKLAIYSILLQLVLLLARAGLPVPQNVVLYLYCFAFVLAIFAIFLMARGLRFNSLTTFVSVLAQFIPLFNLLILLYLIIKSARVLRLAGYQIGLLGVKSTPAKP</sequence>
<dbReference type="EMBL" id="MLCN01000013">
    <property type="protein sequence ID" value="ONG41291.1"/>
    <property type="molecule type" value="Genomic_DNA"/>
</dbReference>
<feature type="transmembrane region" description="Helical" evidence="1">
    <location>
        <begin position="56"/>
        <end position="75"/>
    </location>
</feature>
<gene>
    <name evidence="2" type="ORF">BKE30_05815</name>
</gene>
<feature type="transmembrane region" description="Helical" evidence="1">
    <location>
        <begin position="87"/>
        <end position="108"/>
    </location>
</feature>
<keyword evidence="1" id="KW-1133">Transmembrane helix</keyword>
<name>A0A1S8CVE4_9GAMM</name>
<evidence type="ECO:0000256" key="1">
    <source>
        <dbReference type="SAM" id="Phobius"/>
    </source>
</evidence>
<evidence type="ECO:0000313" key="3">
    <source>
        <dbReference type="Proteomes" id="UP000192132"/>
    </source>
</evidence>
<dbReference type="STRING" id="1907941.BKE30_05815"/>
<protein>
    <submittedName>
        <fullName evidence="2">Uncharacterized protein</fullName>
    </submittedName>
</protein>
<dbReference type="OrthoDB" id="6058478at2"/>
<organism evidence="2 3">
    <name type="scientific">Alkanindiges hydrocarboniclasticus</name>
    <dbReference type="NCBI Taxonomy" id="1907941"/>
    <lineage>
        <taxon>Bacteria</taxon>
        <taxon>Pseudomonadati</taxon>
        <taxon>Pseudomonadota</taxon>
        <taxon>Gammaproteobacteria</taxon>
        <taxon>Moraxellales</taxon>
        <taxon>Moraxellaceae</taxon>
        <taxon>Alkanindiges</taxon>
    </lineage>
</organism>
<proteinExistence type="predicted"/>